<evidence type="ECO:0000256" key="1">
    <source>
        <dbReference type="SAM" id="SignalP"/>
    </source>
</evidence>
<feature type="signal peptide" evidence="1">
    <location>
        <begin position="1"/>
        <end position="18"/>
    </location>
</feature>
<evidence type="ECO:0000313" key="3">
    <source>
        <dbReference type="EMBL" id="CAA9242556.1"/>
    </source>
</evidence>
<evidence type="ECO:0000259" key="2">
    <source>
        <dbReference type="Pfam" id="PF12770"/>
    </source>
</evidence>
<gene>
    <name evidence="3" type="ORF">AVDCRST_MAG92-1619</name>
</gene>
<protein>
    <recommendedName>
        <fullName evidence="2">CHAT domain-containing protein</fullName>
    </recommendedName>
</protein>
<dbReference type="Pfam" id="PF12770">
    <property type="entry name" value="CHAT"/>
    <property type="match status" value="1"/>
</dbReference>
<reference evidence="3" key="1">
    <citation type="submission" date="2020-02" db="EMBL/GenBank/DDBJ databases">
        <authorList>
            <person name="Meier V. D."/>
        </authorList>
    </citation>
    <scope>NUCLEOTIDE SEQUENCE</scope>
    <source>
        <strain evidence="3">AVDCRST_MAG92</strain>
    </source>
</reference>
<dbReference type="AlphaFoldDB" id="A0A6J4I5J0"/>
<dbReference type="EMBL" id="CADCTM010000237">
    <property type="protein sequence ID" value="CAA9242556.1"/>
    <property type="molecule type" value="Genomic_DNA"/>
</dbReference>
<feature type="domain" description="CHAT" evidence="2">
    <location>
        <begin position="152"/>
        <end position="443"/>
    </location>
</feature>
<proteinExistence type="predicted"/>
<organism evidence="3">
    <name type="scientific">uncultured Coleofasciculus sp</name>
    <dbReference type="NCBI Taxonomy" id="1267456"/>
    <lineage>
        <taxon>Bacteria</taxon>
        <taxon>Bacillati</taxon>
        <taxon>Cyanobacteriota</taxon>
        <taxon>Cyanophyceae</taxon>
        <taxon>Coleofasciculales</taxon>
        <taxon>Coleofasciculaceae</taxon>
        <taxon>Coleofasciculus</taxon>
        <taxon>environmental samples</taxon>
    </lineage>
</organism>
<keyword evidence="1" id="KW-0732">Signal</keyword>
<feature type="chain" id="PRO_5026764317" description="CHAT domain-containing protein" evidence="1">
    <location>
        <begin position="19"/>
        <end position="445"/>
    </location>
</feature>
<sequence length="445" mass="49911">MKSLVSRVSLLLTVLNFAATIAIKPVLSQTTVPPQLNALDQENVTAAVPLIEQAWEKEYEDYFKRNFSDKSMTVKNIADTLGKIASQTQKKPAIVYMISRGQQLELLLITPDGKPIHKRVVEANKEVLQKQVQEFTKLLTNPLYKNSNRYRQSAQQLYRWMIAPIEADLQAQNIDTLLFCVGERLRTLPFAALHDGQQFLVEKYSFSRIPAFKLTDTVYSDLRNSQVLAMGASEFKDQTPLPAVPVELSAILKNQWQGKLFLNQEFTLTNFLSQRASQPFKIIHLATHADFQSGVPNNSYVQFWDTKLTLDKIKQLNLNNPPVELLVLSACRTAIGDKDAELGFAGLAVQARVKSAIATLWNVSDQGTLGLMAEFYPDLKTAPIKAEALRQAQIAMLQGRVRLESGQLLTSTGKIDLPPALAELENEDFSHPYYWAAFTIVGSPW</sequence>
<name>A0A6J4I5J0_9CYAN</name>
<dbReference type="InterPro" id="IPR024983">
    <property type="entry name" value="CHAT_dom"/>
</dbReference>
<accession>A0A6J4I5J0</accession>